<dbReference type="EMBL" id="JAODUP010000491">
    <property type="protein sequence ID" value="KAK2148548.1"/>
    <property type="molecule type" value="Genomic_DNA"/>
</dbReference>
<keyword evidence="2" id="KW-1185">Reference proteome</keyword>
<evidence type="ECO:0000313" key="1">
    <source>
        <dbReference type="EMBL" id="KAK2148548.1"/>
    </source>
</evidence>
<dbReference type="AlphaFoldDB" id="A0AAD9J8Q9"/>
<dbReference type="Proteomes" id="UP001208570">
    <property type="component" value="Unassembled WGS sequence"/>
</dbReference>
<accession>A0AAD9J8Q9</accession>
<evidence type="ECO:0000313" key="2">
    <source>
        <dbReference type="Proteomes" id="UP001208570"/>
    </source>
</evidence>
<gene>
    <name evidence="1" type="ORF">LSH36_491g00008</name>
</gene>
<name>A0AAD9J8Q9_9ANNE</name>
<reference evidence="1" key="1">
    <citation type="journal article" date="2023" name="Mol. Biol. Evol.">
        <title>Third-Generation Sequencing Reveals the Adaptive Role of the Epigenome in Three Deep-Sea Polychaetes.</title>
        <authorList>
            <person name="Perez M."/>
            <person name="Aroh O."/>
            <person name="Sun Y."/>
            <person name="Lan Y."/>
            <person name="Juniper S.K."/>
            <person name="Young C.R."/>
            <person name="Angers B."/>
            <person name="Qian P.Y."/>
        </authorList>
    </citation>
    <scope>NUCLEOTIDE SEQUENCE</scope>
    <source>
        <strain evidence="1">P08H-3</strain>
    </source>
</reference>
<protein>
    <submittedName>
        <fullName evidence="1">Uncharacterized protein</fullName>
    </submittedName>
</protein>
<sequence length="124" mass="14670">MKRYLSSVMIQFFKICQTSDVMIDTDEHFSYLDIERHSKTRDLHNLFISSGFLQTVILPTLISHNTSALIDNIYIKCKCYDEFVSRMMSIDISVHFLLFNFVRQIDHTKLLPKKVHVEQYMTSN</sequence>
<organism evidence="1 2">
    <name type="scientific">Paralvinella palmiformis</name>
    <dbReference type="NCBI Taxonomy" id="53620"/>
    <lineage>
        <taxon>Eukaryota</taxon>
        <taxon>Metazoa</taxon>
        <taxon>Spiralia</taxon>
        <taxon>Lophotrochozoa</taxon>
        <taxon>Annelida</taxon>
        <taxon>Polychaeta</taxon>
        <taxon>Sedentaria</taxon>
        <taxon>Canalipalpata</taxon>
        <taxon>Terebellida</taxon>
        <taxon>Terebelliformia</taxon>
        <taxon>Alvinellidae</taxon>
        <taxon>Paralvinella</taxon>
    </lineage>
</organism>
<proteinExistence type="predicted"/>
<comment type="caution">
    <text evidence="1">The sequence shown here is derived from an EMBL/GenBank/DDBJ whole genome shotgun (WGS) entry which is preliminary data.</text>
</comment>